<dbReference type="InParanoid" id="A0A1Y2DSI4"/>
<organism evidence="1 2">
    <name type="scientific">Pseudomassariella vexata</name>
    <dbReference type="NCBI Taxonomy" id="1141098"/>
    <lineage>
        <taxon>Eukaryota</taxon>
        <taxon>Fungi</taxon>
        <taxon>Dikarya</taxon>
        <taxon>Ascomycota</taxon>
        <taxon>Pezizomycotina</taxon>
        <taxon>Sordariomycetes</taxon>
        <taxon>Xylariomycetidae</taxon>
        <taxon>Amphisphaeriales</taxon>
        <taxon>Pseudomassariaceae</taxon>
        <taxon>Pseudomassariella</taxon>
    </lineage>
</organism>
<proteinExistence type="predicted"/>
<sequence length="206" mass="23033">MQPDSHFTSEIITPHILIPSRTVSQVEPRTCVQVELSGHDSVRQATPKILHAALKIDILINRDGVIAIKEYTVDKQDIEMQLSANHTANILFTYGHRQRLRKHGITIAAVHPEYNNDSHLGAHLMFEDYGDIIPAMKWTTGMDIVFEEPRGGTFAQIAALDSEIVEAEGWAREEESVGRLWQLGGELVGQEFGCGLLSDWGLHIED</sequence>
<name>A0A1Y2DSI4_9PEZI</name>
<dbReference type="AlphaFoldDB" id="A0A1Y2DSI4"/>
<dbReference type="RefSeq" id="XP_040713945.1">
    <property type="nucleotide sequence ID" value="XM_040862732.1"/>
</dbReference>
<dbReference type="OrthoDB" id="191139at2759"/>
<evidence type="ECO:0000313" key="1">
    <source>
        <dbReference type="EMBL" id="ORY62109.1"/>
    </source>
</evidence>
<dbReference type="EMBL" id="MCFJ01000009">
    <property type="protein sequence ID" value="ORY62109.1"/>
    <property type="molecule type" value="Genomic_DNA"/>
</dbReference>
<dbReference type="STRING" id="1141098.A0A1Y2DSI4"/>
<protein>
    <submittedName>
        <fullName evidence="1">Uncharacterized protein</fullName>
    </submittedName>
</protein>
<accession>A0A1Y2DSI4</accession>
<evidence type="ECO:0000313" key="2">
    <source>
        <dbReference type="Proteomes" id="UP000193689"/>
    </source>
</evidence>
<reference evidence="1 2" key="1">
    <citation type="submission" date="2016-07" db="EMBL/GenBank/DDBJ databases">
        <title>Pervasive Adenine N6-methylation of Active Genes in Fungi.</title>
        <authorList>
            <consortium name="DOE Joint Genome Institute"/>
            <person name="Mondo S.J."/>
            <person name="Dannebaum R.O."/>
            <person name="Kuo R.C."/>
            <person name="Labutti K."/>
            <person name="Haridas S."/>
            <person name="Kuo A."/>
            <person name="Salamov A."/>
            <person name="Ahrendt S.R."/>
            <person name="Lipzen A."/>
            <person name="Sullivan W."/>
            <person name="Andreopoulos W.B."/>
            <person name="Clum A."/>
            <person name="Lindquist E."/>
            <person name="Daum C."/>
            <person name="Ramamoorthy G.K."/>
            <person name="Gryganskyi A."/>
            <person name="Culley D."/>
            <person name="Magnuson J.K."/>
            <person name="James T.Y."/>
            <person name="O'Malley M.A."/>
            <person name="Stajich J.E."/>
            <person name="Spatafora J.W."/>
            <person name="Visel A."/>
            <person name="Grigoriev I.V."/>
        </authorList>
    </citation>
    <scope>NUCLEOTIDE SEQUENCE [LARGE SCALE GENOMIC DNA]</scope>
    <source>
        <strain evidence="1 2">CBS 129021</strain>
    </source>
</reference>
<dbReference type="Proteomes" id="UP000193689">
    <property type="component" value="Unassembled WGS sequence"/>
</dbReference>
<dbReference type="SUPFAM" id="SSF51735">
    <property type="entry name" value="NAD(P)-binding Rossmann-fold domains"/>
    <property type="match status" value="1"/>
</dbReference>
<dbReference type="GeneID" id="63778944"/>
<comment type="caution">
    <text evidence="1">The sequence shown here is derived from an EMBL/GenBank/DDBJ whole genome shotgun (WGS) entry which is preliminary data.</text>
</comment>
<gene>
    <name evidence="1" type="ORF">BCR38DRAFT_466862</name>
</gene>
<keyword evidence="2" id="KW-1185">Reference proteome</keyword>
<dbReference type="InterPro" id="IPR036291">
    <property type="entry name" value="NAD(P)-bd_dom_sf"/>
</dbReference>